<reference evidence="1 2" key="1">
    <citation type="journal article" date="2019" name="Environ. Microbiol.">
        <title>At the nexus of three kingdoms: the genome of the mycorrhizal fungus Gigaspora margarita provides insights into plant, endobacterial and fungal interactions.</title>
        <authorList>
            <person name="Venice F."/>
            <person name="Ghignone S."/>
            <person name="Salvioli di Fossalunga A."/>
            <person name="Amselem J."/>
            <person name="Novero M."/>
            <person name="Xianan X."/>
            <person name="Sedzielewska Toro K."/>
            <person name="Morin E."/>
            <person name="Lipzen A."/>
            <person name="Grigoriev I.V."/>
            <person name="Henrissat B."/>
            <person name="Martin F.M."/>
            <person name="Bonfante P."/>
        </authorList>
    </citation>
    <scope>NUCLEOTIDE SEQUENCE [LARGE SCALE GENOMIC DNA]</scope>
    <source>
        <strain evidence="1 2">BEG34</strain>
    </source>
</reference>
<proteinExistence type="predicted"/>
<gene>
    <name evidence="1" type="ORF">F8M41_016613</name>
</gene>
<dbReference type="OrthoDB" id="2436054at2759"/>
<keyword evidence="1" id="KW-0547">Nucleotide-binding</keyword>
<accession>A0A8H4AP92</accession>
<keyword evidence="1" id="KW-0378">Hydrolase</keyword>
<dbReference type="EMBL" id="WTPW01000364">
    <property type="protein sequence ID" value="KAF0519156.1"/>
    <property type="molecule type" value="Genomic_DNA"/>
</dbReference>
<sequence>MDNCTSCHRKLPPEAFIYENKSYKTCAECKTNRAEKKKSKEIADIDSKEAPIEIIVIDKINNYISDMIDGLEHDTALSSTFYVKLDEATFNAVGNDIRIMARLIIDEIEEGDDFQWIATTAPNISTRYEGVGNAYFVCSQSTEIEREYKDSNRKKINRFNCGGKLTIHVDILAEKAKVTLWHELIHERPINVATPPEVKQKIIENLNMDPIETGYITAIRFTTPLFYSLQNVLEIHCDATYKTSKGRFELYGIVGNFEGAGFPLAYLILDTTKIGEETQEKLQTEALEGFFGALYSKVGHLNIELTSNNLQHVEAVINNLGHAFIIITDIETAQNRRRRIPTWRGSKPWTLFLS</sequence>
<keyword evidence="1" id="KW-0067">ATP-binding</keyword>
<dbReference type="AlphaFoldDB" id="A0A8H4AP92"/>
<keyword evidence="1" id="KW-0347">Helicase</keyword>
<dbReference type="GO" id="GO:0004386">
    <property type="term" value="F:helicase activity"/>
    <property type="evidence" value="ECO:0007669"/>
    <property type="project" value="UniProtKB-KW"/>
</dbReference>
<protein>
    <submittedName>
        <fullName evidence="1">ATP-dependent DNA helicase pif1</fullName>
    </submittedName>
</protein>
<name>A0A8H4AP92_GIGMA</name>
<evidence type="ECO:0000313" key="1">
    <source>
        <dbReference type="EMBL" id="KAF0519156.1"/>
    </source>
</evidence>
<keyword evidence="2" id="KW-1185">Reference proteome</keyword>
<evidence type="ECO:0000313" key="2">
    <source>
        <dbReference type="Proteomes" id="UP000439903"/>
    </source>
</evidence>
<dbReference type="Proteomes" id="UP000439903">
    <property type="component" value="Unassembled WGS sequence"/>
</dbReference>
<comment type="caution">
    <text evidence="1">The sequence shown here is derived from an EMBL/GenBank/DDBJ whole genome shotgun (WGS) entry which is preliminary data.</text>
</comment>
<organism evidence="1 2">
    <name type="scientific">Gigaspora margarita</name>
    <dbReference type="NCBI Taxonomy" id="4874"/>
    <lineage>
        <taxon>Eukaryota</taxon>
        <taxon>Fungi</taxon>
        <taxon>Fungi incertae sedis</taxon>
        <taxon>Mucoromycota</taxon>
        <taxon>Glomeromycotina</taxon>
        <taxon>Glomeromycetes</taxon>
        <taxon>Diversisporales</taxon>
        <taxon>Gigasporaceae</taxon>
        <taxon>Gigaspora</taxon>
    </lineage>
</organism>